<dbReference type="GO" id="GO:0043022">
    <property type="term" value="F:ribosome binding"/>
    <property type="evidence" value="ECO:0007669"/>
    <property type="project" value="InterPro"/>
</dbReference>
<dbReference type="GO" id="GO:1990904">
    <property type="term" value="C:ribonucleoprotein complex"/>
    <property type="evidence" value="ECO:0007669"/>
    <property type="project" value="UniProtKB-KW"/>
</dbReference>
<dbReference type="GO" id="GO:0045182">
    <property type="term" value="F:translation regulator activity"/>
    <property type="evidence" value="ECO:0007669"/>
    <property type="project" value="InterPro"/>
</dbReference>
<name>A0A392N7A2_9FABA</name>
<sequence>MAEFLVLRGFMRGHKDVVTAIATSIDNPDTIVTASRDNSIILWDLTKEEKTYRYGVPKRFLTGHSHFAQDVVLSSDGRFALAGSRDGALRLWDLKSRTSPYRFVGHTKGVLSVALSKDHR</sequence>
<dbReference type="Proteomes" id="UP000265520">
    <property type="component" value="Unassembled WGS sequence"/>
</dbReference>
<dbReference type="SMART" id="SM00320">
    <property type="entry name" value="WD40"/>
    <property type="match status" value="2"/>
</dbReference>
<evidence type="ECO:0000256" key="4">
    <source>
        <dbReference type="ARBA" id="ARBA00023274"/>
    </source>
</evidence>
<keyword evidence="4" id="KW-0687">Ribonucleoprotein</keyword>
<evidence type="ECO:0000256" key="1">
    <source>
        <dbReference type="ARBA" id="ARBA00007253"/>
    </source>
</evidence>
<dbReference type="AlphaFoldDB" id="A0A392N7A2"/>
<organism evidence="6 7">
    <name type="scientific">Trifolium medium</name>
    <dbReference type="NCBI Taxonomy" id="97028"/>
    <lineage>
        <taxon>Eukaryota</taxon>
        <taxon>Viridiplantae</taxon>
        <taxon>Streptophyta</taxon>
        <taxon>Embryophyta</taxon>
        <taxon>Tracheophyta</taxon>
        <taxon>Spermatophyta</taxon>
        <taxon>Magnoliopsida</taxon>
        <taxon>eudicotyledons</taxon>
        <taxon>Gunneridae</taxon>
        <taxon>Pentapetalae</taxon>
        <taxon>rosids</taxon>
        <taxon>fabids</taxon>
        <taxon>Fabales</taxon>
        <taxon>Fabaceae</taxon>
        <taxon>Papilionoideae</taxon>
        <taxon>50 kb inversion clade</taxon>
        <taxon>NPAAA clade</taxon>
        <taxon>Hologalegina</taxon>
        <taxon>IRL clade</taxon>
        <taxon>Trifolieae</taxon>
        <taxon>Trifolium</taxon>
    </lineage>
</organism>
<dbReference type="InterPro" id="IPR019775">
    <property type="entry name" value="WD40_repeat_CS"/>
</dbReference>
<dbReference type="InterPro" id="IPR045223">
    <property type="entry name" value="RACK1-like"/>
</dbReference>
<keyword evidence="7" id="KW-1185">Reference proteome</keyword>
<dbReference type="SUPFAM" id="SSF50978">
    <property type="entry name" value="WD40 repeat-like"/>
    <property type="match status" value="1"/>
</dbReference>
<dbReference type="Gene3D" id="2.130.10.10">
    <property type="entry name" value="YVTN repeat-like/Quinoprotein amine dehydrogenase"/>
    <property type="match status" value="1"/>
</dbReference>
<keyword evidence="3" id="KW-0677">Repeat</keyword>
<evidence type="ECO:0000313" key="7">
    <source>
        <dbReference type="Proteomes" id="UP000265520"/>
    </source>
</evidence>
<accession>A0A392N7A2</accession>
<comment type="caution">
    <text evidence="6">The sequence shown here is derived from an EMBL/GenBank/DDBJ whole genome shotgun (WGS) entry which is preliminary data.</text>
</comment>
<feature type="repeat" description="WD" evidence="5">
    <location>
        <begin position="11"/>
        <end position="53"/>
    </location>
</feature>
<keyword evidence="2 5" id="KW-0853">WD repeat</keyword>
<dbReference type="PROSITE" id="PS50294">
    <property type="entry name" value="WD_REPEATS_REGION"/>
    <property type="match status" value="2"/>
</dbReference>
<comment type="similarity">
    <text evidence="1">Belongs to the WD repeat G protein beta family. Ribosomal protein RACK1 subfamily.</text>
</comment>
<evidence type="ECO:0000256" key="5">
    <source>
        <dbReference type="PROSITE-ProRule" id="PRU00221"/>
    </source>
</evidence>
<feature type="repeat" description="WD" evidence="5">
    <location>
        <begin position="61"/>
        <end position="102"/>
    </location>
</feature>
<dbReference type="PANTHER" id="PTHR19868">
    <property type="entry name" value="RECEPTOR FOR ACTIVATED PROTEIN KINASE C RACK1"/>
    <property type="match status" value="1"/>
</dbReference>
<protein>
    <submittedName>
        <fullName evidence="6">Guanine nucleotide-binding protein subunit beta-like protein</fullName>
    </submittedName>
</protein>
<dbReference type="PROSITE" id="PS50082">
    <property type="entry name" value="WD_REPEATS_2"/>
    <property type="match status" value="2"/>
</dbReference>
<dbReference type="PROSITE" id="PS00678">
    <property type="entry name" value="WD_REPEATS_1"/>
    <property type="match status" value="2"/>
</dbReference>
<reference evidence="6 7" key="1">
    <citation type="journal article" date="2018" name="Front. Plant Sci.">
        <title>Red Clover (Trifolium pratense) and Zigzag Clover (T. medium) - A Picture of Genomic Similarities and Differences.</title>
        <authorList>
            <person name="Dluhosova J."/>
            <person name="Istvanek J."/>
            <person name="Nedelnik J."/>
            <person name="Repkova J."/>
        </authorList>
    </citation>
    <scope>NUCLEOTIDE SEQUENCE [LARGE SCALE GENOMIC DNA]</scope>
    <source>
        <strain evidence="7">cv. 10/8</strain>
        <tissue evidence="6">Leaf</tissue>
    </source>
</reference>
<dbReference type="FunFam" id="2.130.10.10:FF:000615">
    <property type="entry name" value="Receptor for activated C kinase 1"/>
    <property type="match status" value="1"/>
</dbReference>
<evidence type="ECO:0000313" key="6">
    <source>
        <dbReference type="EMBL" id="MCH95463.1"/>
    </source>
</evidence>
<dbReference type="InterPro" id="IPR001680">
    <property type="entry name" value="WD40_rpt"/>
</dbReference>
<dbReference type="EMBL" id="LXQA010029873">
    <property type="protein sequence ID" value="MCH95463.1"/>
    <property type="molecule type" value="Genomic_DNA"/>
</dbReference>
<dbReference type="InterPro" id="IPR036322">
    <property type="entry name" value="WD40_repeat_dom_sf"/>
</dbReference>
<proteinExistence type="inferred from homology"/>
<gene>
    <name evidence="6" type="ORF">A2U01_0016439</name>
</gene>
<dbReference type="Pfam" id="PF00400">
    <property type="entry name" value="WD40"/>
    <property type="match status" value="2"/>
</dbReference>
<evidence type="ECO:0000256" key="3">
    <source>
        <dbReference type="ARBA" id="ARBA00022737"/>
    </source>
</evidence>
<evidence type="ECO:0000256" key="2">
    <source>
        <dbReference type="ARBA" id="ARBA00022574"/>
    </source>
</evidence>
<dbReference type="InterPro" id="IPR015943">
    <property type="entry name" value="WD40/YVTN_repeat-like_dom_sf"/>
</dbReference>